<dbReference type="PANTHER" id="PTHR10954:SF18">
    <property type="entry name" value="RIBONUCLEASE HII"/>
    <property type="match status" value="1"/>
</dbReference>
<evidence type="ECO:0000256" key="8">
    <source>
        <dbReference type="ARBA" id="ARBA00022490"/>
    </source>
</evidence>
<dbReference type="Pfam" id="PF01351">
    <property type="entry name" value="RNase_HII"/>
    <property type="match status" value="1"/>
</dbReference>
<keyword evidence="9" id="KW-0540">Nuclease</keyword>
<dbReference type="SUPFAM" id="SSF53098">
    <property type="entry name" value="Ribonuclease H-like"/>
    <property type="match status" value="1"/>
</dbReference>
<comment type="catalytic activity">
    <reaction evidence="1">
        <text>Endonucleolytic cleavage to 5'-phosphomonoester.</text>
        <dbReference type="EC" id="3.1.26.4"/>
    </reaction>
</comment>
<evidence type="ECO:0000313" key="15">
    <source>
        <dbReference type="EMBL" id="VAX26054.1"/>
    </source>
</evidence>
<dbReference type="Gene3D" id="3.30.420.10">
    <property type="entry name" value="Ribonuclease H-like superfamily/Ribonuclease H"/>
    <property type="match status" value="1"/>
</dbReference>
<comment type="cofactor">
    <cofactor evidence="2">
        <name>Mn(2+)</name>
        <dbReference type="ChEBI" id="CHEBI:29035"/>
    </cofactor>
</comment>
<dbReference type="EC" id="3.1.26.4" evidence="6"/>
<dbReference type="NCBIfam" id="NF000595">
    <property type="entry name" value="PRK00015.1-3"/>
    <property type="match status" value="1"/>
</dbReference>
<evidence type="ECO:0000256" key="3">
    <source>
        <dbReference type="ARBA" id="ARBA00001946"/>
    </source>
</evidence>
<proteinExistence type="inferred from homology"/>
<gene>
    <name evidence="15" type="ORF">MNBD_NITROSPINAE02-356</name>
</gene>
<keyword evidence="10" id="KW-0479">Metal-binding</keyword>
<evidence type="ECO:0000256" key="10">
    <source>
        <dbReference type="ARBA" id="ARBA00022723"/>
    </source>
</evidence>
<comment type="subcellular location">
    <subcellularLocation>
        <location evidence="4">Cytoplasm</location>
    </subcellularLocation>
</comment>
<dbReference type="InterPro" id="IPR012337">
    <property type="entry name" value="RNaseH-like_sf"/>
</dbReference>
<evidence type="ECO:0000256" key="12">
    <source>
        <dbReference type="ARBA" id="ARBA00022801"/>
    </source>
</evidence>
<accession>A0A3B1CQ48</accession>
<dbReference type="InterPro" id="IPR024567">
    <property type="entry name" value="RNase_HII/HIII_dom"/>
</dbReference>
<keyword evidence="8" id="KW-0963">Cytoplasm</keyword>
<dbReference type="InterPro" id="IPR036397">
    <property type="entry name" value="RNaseH_sf"/>
</dbReference>
<dbReference type="PANTHER" id="PTHR10954">
    <property type="entry name" value="RIBONUCLEASE H2 SUBUNIT A"/>
    <property type="match status" value="1"/>
</dbReference>
<protein>
    <recommendedName>
        <fullName evidence="7">Ribonuclease HII</fullName>
        <ecNumber evidence="6">3.1.26.4</ecNumber>
    </recommendedName>
</protein>
<dbReference type="HAMAP" id="MF_00052_B">
    <property type="entry name" value="RNase_HII_B"/>
    <property type="match status" value="1"/>
</dbReference>
<dbReference type="InterPro" id="IPR022898">
    <property type="entry name" value="RNase_HII"/>
</dbReference>
<keyword evidence="13" id="KW-0464">Manganese</keyword>
<evidence type="ECO:0000259" key="14">
    <source>
        <dbReference type="PROSITE" id="PS51975"/>
    </source>
</evidence>
<reference evidence="15" key="1">
    <citation type="submission" date="2018-06" db="EMBL/GenBank/DDBJ databases">
        <authorList>
            <person name="Zhirakovskaya E."/>
        </authorList>
    </citation>
    <scope>NUCLEOTIDE SEQUENCE</scope>
</reference>
<evidence type="ECO:0000256" key="1">
    <source>
        <dbReference type="ARBA" id="ARBA00000077"/>
    </source>
</evidence>
<sequence length="214" mass="23461">MFTFETQARNLGHEVIAGVDEAGRGPLAGPVVAAAVILPGGLVIDGLTDSKKLSPKDRERFYFEILDKALSAKSHVVEPSVVDKINVLQAALLAMVEAVKKLTPRPDYTLIDGNQPIDWAGPQKSVVKGDSLSYSIAAASVIAKVTRDRLMVEYGRRYPEYGFENHKGYGAKTHKAAIAKYGPCPIHRKTFRGVREYLSIEEKISIGERQIDIL</sequence>
<evidence type="ECO:0000256" key="5">
    <source>
        <dbReference type="ARBA" id="ARBA00007383"/>
    </source>
</evidence>
<keyword evidence="11" id="KW-0255">Endonuclease</keyword>
<evidence type="ECO:0000256" key="13">
    <source>
        <dbReference type="ARBA" id="ARBA00023211"/>
    </source>
</evidence>
<evidence type="ECO:0000256" key="11">
    <source>
        <dbReference type="ARBA" id="ARBA00022759"/>
    </source>
</evidence>
<dbReference type="GO" id="GO:0043137">
    <property type="term" value="P:DNA replication, removal of RNA primer"/>
    <property type="evidence" value="ECO:0007669"/>
    <property type="project" value="TreeGrafter"/>
</dbReference>
<comment type="similarity">
    <text evidence="5">Belongs to the RNase HII family.</text>
</comment>
<dbReference type="GO" id="GO:0004523">
    <property type="term" value="F:RNA-DNA hybrid ribonuclease activity"/>
    <property type="evidence" value="ECO:0007669"/>
    <property type="project" value="UniProtKB-EC"/>
</dbReference>
<evidence type="ECO:0000256" key="7">
    <source>
        <dbReference type="ARBA" id="ARBA00019179"/>
    </source>
</evidence>
<organism evidence="15">
    <name type="scientific">hydrothermal vent metagenome</name>
    <dbReference type="NCBI Taxonomy" id="652676"/>
    <lineage>
        <taxon>unclassified sequences</taxon>
        <taxon>metagenomes</taxon>
        <taxon>ecological metagenomes</taxon>
    </lineage>
</organism>
<dbReference type="GO" id="GO:0006298">
    <property type="term" value="P:mismatch repair"/>
    <property type="evidence" value="ECO:0007669"/>
    <property type="project" value="TreeGrafter"/>
</dbReference>
<dbReference type="GO" id="GO:0005737">
    <property type="term" value="C:cytoplasm"/>
    <property type="evidence" value="ECO:0007669"/>
    <property type="project" value="UniProtKB-SubCell"/>
</dbReference>
<dbReference type="EMBL" id="UOGE01000115">
    <property type="protein sequence ID" value="VAX26054.1"/>
    <property type="molecule type" value="Genomic_DNA"/>
</dbReference>
<dbReference type="GO" id="GO:0003723">
    <property type="term" value="F:RNA binding"/>
    <property type="evidence" value="ECO:0007669"/>
    <property type="project" value="InterPro"/>
</dbReference>
<dbReference type="GO" id="GO:0032299">
    <property type="term" value="C:ribonuclease H2 complex"/>
    <property type="evidence" value="ECO:0007669"/>
    <property type="project" value="TreeGrafter"/>
</dbReference>
<dbReference type="CDD" id="cd07182">
    <property type="entry name" value="RNase_HII_bacteria_HII_like"/>
    <property type="match status" value="1"/>
</dbReference>
<feature type="domain" description="RNase H type-2" evidence="14">
    <location>
        <begin position="14"/>
        <end position="203"/>
    </location>
</feature>
<dbReference type="InterPro" id="IPR001352">
    <property type="entry name" value="RNase_HII/HIII"/>
</dbReference>
<dbReference type="AlphaFoldDB" id="A0A3B1CQ48"/>
<evidence type="ECO:0000256" key="4">
    <source>
        <dbReference type="ARBA" id="ARBA00004496"/>
    </source>
</evidence>
<name>A0A3B1CQ48_9ZZZZ</name>
<evidence type="ECO:0000256" key="6">
    <source>
        <dbReference type="ARBA" id="ARBA00012180"/>
    </source>
</evidence>
<dbReference type="GO" id="GO:0046872">
    <property type="term" value="F:metal ion binding"/>
    <property type="evidence" value="ECO:0007669"/>
    <property type="project" value="UniProtKB-KW"/>
</dbReference>
<dbReference type="NCBIfam" id="NF000594">
    <property type="entry name" value="PRK00015.1-1"/>
    <property type="match status" value="1"/>
</dbReference>
<keyword evidence="12 15" id="KW-0378">Hydrolase</keyword>
<evidence type="ECO:0000256" key="2">
    <source>
        <dbReference type="ARBA" id="ARBA00001936"/>
    </source>
</evidence>
<dbReference type="PROSITE" id="PS51975">
    <property type="entry name" value="RNASE_H_2"/>
    <property type="match status" value="1"/>
</dbReference>
<comment type="cofactor">
    <cofactor evidence="3">
        <name>Mg(2+)</name>
        <dbReference type="ChEBI" id="CHEBI:18420"/>
    </cofactor>
</comment>
<dbReference type="FunFam" id="3.30.420.10:FF:000006">
    <property type="entry name" value="Ribonuclease HII"/>
    <property type="match status" value="1"/>
</dbReference>
<evidence type="ECO:0000256" key="9">
    <source>
        <dbReference type="ARBA" id="ARBA00022722"/>
    </source>
</evidence>